<keyword evidence="1" id="KW-0812">Transmembrane</keyword>
<protein>
    <submittedName>
        <fullName evidence="2">VIT family protein</fullName>
    </submittedName>
</protein>
<feature type="transmembrane region" description="Helical" evidence="1">
    <location>
        <begin position="147"/>
        <end position="168"/>
    </location>
</feature>
<organism evidence="2 3">
    <name type="scientific">Candidatus Kaiserbacteria bacterium RIFCSPHIGHO2_01_FULL_54_36b</name>
    <dbReference type="NCBI Taxonomy" id="1798483"/>
    <lineage>
        <taxon>Bacteria</taxon>
        <taxon>Candidatus Kaiseribacteriota</taxon>
    </lineage>
</organism>
<gene>
    <name evidence="2" type="ORF">A2704_02700</name>
</gene>
<proteinExistence type="predicted"/>
<feature type="transmembrane region" description="Helical" evidence="1">
    <location>
        <begin position="29"/>
        <end position="50"/>
    </location>
</feature>
<sequence length="171" mass="17986">MNTPLEEVEKALHIEDVDRSFLLRVVQPGLIGLMDGSISTLAPLFAAAYATGNPHVAFLIGTSAAVGAAISMAFAEALSDTGEHTGRGHPFVRGGIVGAMTFVGGILHTLPFLISNLAAALYLAYLVVGLELVAIAYIRYRYFKMSFWLSVVQVVFGGALVFTAGLLIGSA</sequence>
<feature type="transmembrane region" description="Helical" evidence="1">
    <location>
        <begin position="91"/>
        <end position="114"/>
    </location>
</feature>
<accession>A0A1F6CKQ0</accession>
<feature type="transmembrane region" description="Helical" evidence="1">
    <location>
        <begin position="56"/>
        <end position="79"/>
    </location>
</feature>
<keyword evidence="1" id="KW-1133">Transmembrane helix</keyword>
<dbReference type="Proteomes" id="UP000176445">
    <property type="component" value="Unassembled WGS sequence"/>
</dbReference>
<evidence type="ECO:0000256" key="1">
    <source>
        <dbReference type="SAM" id="Phobius"/>
    </source>
</evidence>
<keyword evidence="1" id="KW-0472">Membrane</keyword>
<dbReference type="EMBL" id="MFKW01000063">
    <property type="protein sequence ID" value="OGG49833.1"/>
    <property type="molecule type" value="Genomic_DNA"/>
</dbReference>
<evidence type="ECO:0000313" key="3">
    <source>
        <dbReference type="Proteomes" id="UP000176445"/>
    </source>
</evidence>
<name>A0A1F6CKQ0_9BACT</name>
<comment type="caution">
    <text evidence="2">The sequence shown here is derived from an EMBL/GenBank/DDBJ whole genome shotgun (WGS) entry which is preliminary data.</text>
</comment>
<feature type="transmembrane region" description="Helical" evidence="1">
    <location>
        <begin position="120"/>
        <end position="140"/>
    </location>
</feature>
<evidence type="ECO:0000313" key="2">
    <source>
        <dbReference type="EMBL" id="OGG49833.1"/>
    </source>
</evidence>
<dbReference type="AlphaFoldDB" id="A0A1F6CKQ0"/>
<reference evidence="2 3" key="1">
    <citation type="journal article" date="2016" name="Nat. Commun.">
        <title>Thousands of microbial genomes shed light on interconnected biogeochemical processes in an aquifer system.</title>
        <authorList>
            <person name="Anantharaman K."/>
            <person name="Brown C.T."/>
            <person name="Hug L.A."/>
            <person name="Sharon I."/>
            <person name="Castelle C.J."/>
            <person name="Probst A.J."/>
            <person name="Thomas B.C."/>
            <person name="Singh A."/>
            <person name="Wilkins M.J."/>
            <person name="Karaoz U."/>
            <person name="Brodie E.L."/>
            <person name="Williams K.H."/>
            <person name="Hubbard S.S."/>
            <person name="Banfield J.F."/>
        </authorList>
    </citation>
    <scope>NUCLEOTIDE SEQUENCE [LARGE SCALE GENOMIC DNA]</scope>
</reference>